<evidence type="ECO:0000256" key="6">
    <source>
        <dbReference type="ARBA" id="ARBA00022695"/>
    </source>
</evidence>
<evidence type="ECO:0000256" key="2">
    <source>
        <dbReference type="ARBA" id="ARBA00005019"/>
    </source>
</evidence>
<evidence type="ECO:0000256" key="11">
    <source>
        <dbReference type="HAMAP-Rule" id="MF_00244"/>
    </source>
</evidence>
<evidence type="ECO:0000256" key="1">
    <source>
        <dbReference type="ARBA" id="ARBA00002324"/>
    </source>
</evidence>
<evidence type="ECO:0000256" key="3">
    <source>
        <dbReference type="ARBA" id="ARBA00009014"/>
    </source>
</evidence>
<evidence type="ECO:0000259" key="12">
    <source>
        <dbReference type="Pfam" id="PF01467"/>
    </source>
</evidence>
<evidence type="ECO:0000313" key="14">
    <source>
        <dbReference type="Proteomes" id="UP000295221"/>
    </source>
</evidence>
<dbReference type="InterPro" id="IPR014729">
    <property type="entry name" value="Rossmann-like_a/b/a_fold"/>
</dbReference>
<evidence type="ECO:0000256" key="5">
    <source>
        <dbReference type="ARBA" id="ARBA00022679"/>
    </source>
</evidence>
<dbReference type="EMBL" id="SLWK01000020">
    <property type="protein sequence ID" value="TCO03639.1"/>
    <property type="molecule type" value="Genomic_DNA"/>
</dbReference>
<keyword evidence="9 11" id="KW-0520">NAD</keyword>
<dbReference type="RefSeq" id="WP_207916093.1">
    <property type="nucleotide sequence ID" value="NZ_SLWK01000020.1"/>
</dbReference>
<comment type="caution">
    <text evidence="13">The sequence shown here is derived from an EMBL/GenBank/DDBJ whole genome shotgun (WGS) entry which is preliminary data.</text>
</comment>
<evidence type="ECO:0000256" key="10">
    <source>
        <dbReference type="ARBA" id="ARBA00048721"/>
    </source>
</evidence>
<dbReference type="NCBIfam" id="TIGR00482">
    <property type="entry name" value="nicotinate (nicotinamide) nucleotide adenylyltransferase"/>
    <property type="match status" value="1"/>
</dbReference>
<dbReference type="PANTHER" id="PTHR39321:SF3">
    <property type="entry name" value="PHOSPHOPANTETHEINE ADENYLYLTRANSFERASE"/>
    <property type="match status" value="1"/>
</dbReference>
<dbReference type="PANTHER" id="PTHR39321">
    <property type="entry name" value="NICOTINATE-NUCLEOTIDE ADENYLYLTRANSFERASE-RELATED"/>
    <property type="match status" value="1"/>
</dbReference>
<evidence type="ECO:0000256" key="8">
    <source>
        <dbReference type="ARBA" id="ARBA00022840"/>
    </source>
</evidence>
<dbReference type="AlphaFoldDB" id="A0A4R2G8K5"/>
<dbReference type="GO" id="GO:0009435">
    <property type="term" value="P:NAD+ biosynthetic process"/>
    <property type="evidence" value="ECO:0007669"/>
    <property type="project" value="UniProtKB-UniRule"/>
</dbReference>
<reference evidence="13 14" key="1">
    <citation type="submission" date="2019-03" db="EMBL/GenBank/DDBJ databases">
        <title>Genomic Encyclopedia of Type Strains, Phase IV (KMG-IV): sequencing the most valuable type-strain genomes for metagenomic binning, comparative biology and taxonomic classification.</title>
        <authorList>
            <person name="Goeker M."/>
        </authorList>
    </citation>
    <scope>NUCLEOTIDE SEQUENCE [LARGE SCALE GENOMIC DNA]</scope>
    <source>
        <strain evidence="13 14">DSM 24179</strain>
    </source>
</reference>
<evidence type="ECO:0000256" key="4">
    <source>
        <dbReference type="ARBA" id="ARBA00022642"/>
    </source>
</evidence>
<dbReference type="EC" id="2.7.7.18" evidence="11"/>
<dbReference type="NCBIfam" id="TIGR00125">
    <property type="entry name" value="cyt_tran_rel"/>
    <property type="match status" value="1"/>
</dbReference>
<gene>
    <name evidence="11" type="primary">nadD</name>
    <name evidence="13" type="ORF">EV194_12016</name>
</gene>
<comment type="function">
    <text evidence="1 11">Catalyzes the reversible adenylation of nicotinate mononucleotide (NaMN) to nicotinic acid adenine dinucleotide (NaAD).</text>
</comment>
<accession>A0A4R2G8K5</accession>
<dbReference type="UniPathway" id="UPA00253">
    <property type="reaction ID" value="UER00332"/>
</dbReference>
<dbReference type="GO" id="GO:0005524">
    <property type="term" value="F:ATP binding"/>
    <property type="evidence" value="ECO:0007669"/>
    <property type="project" value="UniProtKB-KW"/>
</dbReference>
<organism evidence="13 14">
    <name type="scientific">Natronoflexus pectinivorans</name>
    <dbReference type="NCBI Taxonomy" id="682526"/>
    <lineage>
        <taxon>Bacteria</taxon>
        <taxon>Pseudomonadati</taxon>
        <taxon>Bacteroidota</taxon>
        <taxon>Bacteroidia</taxon>
        <taxon>Marinilabiliales</taxon>
        <taxon>Marinilabiliaceae</taxon>
        <taxon>Natronoflexus</taxon>
    </lineage>
</organism>
<protein>
    <recommendedName>
        <fullName evidence="11">Probable nicotinate-nucleotide adenylyltransferase</fullName>
        <ecNumber evidence="11">2.7.7.18</ecNumber>
    </recommendedName>
    <alternativeName>
        <fullName evidence="11">Deamido-NAD(+) diphosphorylase</fullName>
    </alternativeName>
    <alternativeName>
        <fullName evidence="11">Deamido-NAD(+) pyrophosphorylase</fullName>
    </alternativeName>
    <alternativeName>
        <fullName evidence="11">Nicotinate mononucleotide adenylyltransferase</fullName>
        <shortName evidence="11">NaMN adenylyltransferase</shortName>
    </alternativeName>
</protein>
<keyword evidence="6 11" id="KW-0548">Nucleotidyltransferase</keyword>
<dbReference type="HAMAP" id="MF_00244">
    <property type="entry name" value="NaMN_adenylyltr"/>
    <property type="match status" value="1"/>
</dbReference>
<evidence type="ECO:0000313" key="13">
    <source>
        <dbReference type="EMBL" id="TCO03639.1"/>
    </source>
</evidence>
<evidence type="ECO:0000256" key="9">
    <source>
        <dbReference type="ARBA" id="ARBA00023027"/>
    </source>
</evidence>
<keyword evidence="14" id="KW-1185">Reference proteome</keyword>
<dbReference type="InterPro" id="IPR004821">
    <property type="entry name" value="Cyt_trans-like"/>
</dbReference>
<dbReference type="NCBIfam" id="NF000840">
    <property type="entry name" value="PRK00071.1-3"/>
    <property type="match status" value="1"/>
</dbReference>
<sequence>MINSAKIKTGLFFGSFNPVHIGHMALANYILEYSDLSEIWFIVTPSNPLKKSKDLVDENLRLEMVKIAIADEPRFSVNDIEFFMPRPSYTIDTLFALKEKNPERQFSIIIGSDNLVHFEKWKNPEVIITTFDVIVYPRPGFDALSAKYFREKVSLIDAPLLDISSTLIRDAIAEKKSMRFLVPCGVYEFILKQDLYSGL</sequence>
<evidence type="ECO:0000256" key="7">
    <source>
        <dbReference type="ARBA" id="ARBA00022741"/>
    </source>
</evidence>
<dbReference type="SUPFAM" id="SSF52374">
    <property type="entry name" value="Nucleotidylyl transferase"/>
    <property type="match status" value="1"/>
</dbReference>
<dbReference type="Proteomes" id="UP000295221">
    <property type="component" value="Unassembled WGS sequence"/>
</dbReference>
<dbReference type="GO" id="GO:0004515">
    <property type="term" value="F:nicotinate-nucleotide adenylyltransferase activity"/>
    <property type="evidence" value="ECO:0007669"/>
    <property type="project" value="UniProtKB-UniRule"/>
</dbReference>
<keyword evidence="4 11" id="KW-0662">Pyridine nucleotide biosynthesis</keyword>
<comment type="catalytic activity">
    <reaction evidence="10 11">
        <text>nicotinate beta-D-ribonucleotide + ATP + H(+) = deamido-NAD(+) + diphosphate</text>
        <dbReference type="Rhea" id="RHEA:22860"/>
        <dbReference type="ChEBI" id="CHEBI:15378"/>
        <dbReference type="ChEBI" id="CHEBI:30616"/>
        <dbReference type="ChEBI" id="CHEBI:33019"/>
        <dbReference type="ChEBI" id="CHEBI:57502"/>
        <dbReference type="ChEBI" id="CHEBI:58437"/>
        <dbReference type="EC" id="2.7.7.18"/>
    </reaction>
</comment>
<dbReference type="Pfam" id="PF01467">
    <property type="entry name" value="CTP_transf_like"/>
    <property type="match status" value="1"/>
</dbReference>
<dbReference type="InterPro" id="IPR005248">
    <property type="entry name" value="NadD/NMNAT"/>
</dbReference>
<feature type="domain" description="Cytidyltransferase-like" evidence="12">
    <location>
        <begin position="11"/>
        <end position="170"/>
    </location>
</feature>
<dbReference type="CDD" id="cd02165">
    <property type="entry name" value="NMNAT"/>
    <property type="match status" value="1"/>
</dbReference>
<keyword evidence="7 11" id="KW-0547">Nucleotide-binding</keyword>
<proteinExistence type="inferred from homology"/>
<dbReference type="Gene3D" id="3.40.50.620">
    <property type="entry name" value="HUPs"/>
    <property type="match status" value="1"/>
</dbReference>
<name>A0A4R2G8K5_9BACT</name>
<keyword evidence="5 11" id="KW-0808">Transferase</keyword>
<comment type="similarity">
    <text evidence="3 11">Belongs to the NadD family.</text>
</comment>
<keyword evidence="8 11" id="KW-0067">ATP-binding</keyword>
<comment type="pathway">
    <text evidence="2 11">Cofactor biosynthesis; NAD(+) biosynthesis; deamido-NAD(+) from nicotinate D-ribonucleotide: step 1/1.</text>
</comment>